<protein>
    <submittedName>
        <fullName evidence="1">GDYXXLXY domain-containing protein</fullName>
    </submittedName>
</protein>
<keyword evidence="2" id="KW-1185">Reference proteome</keyword>
<accession>A0ABV3U5L7</accession>
<comment type="caution">
    <text evidence="1">The sequence shown here is derived from an EMBL/GenBank/DDBJ whole genome shotgun (WGS) entry which is preliminary data.</text>
</comment>
<evidence type="ECO:0000313" key="2">
    <source>
        <dbReference type="Proteomes" id="UP001557485"/>
    </source>
</evidence>
<sequence length="337" mass="36960">MRKALIIALVVGQFGVLAYMAGQREWIRHRGENIYLRTAPVDPRDPMRGDYVQLSYGINNVDVSHYRGRKAASALSRGAALYAVLKAGSVDVYELDYLSDQAPVSGLFLRGRLNREMSAGQISVSYGIEQYFVEQGSGRAIETKQGGVDGVQVPLEVAVAVGGNGRAVLTGYRWSRLGIRLEQINPVAETSNTLTWDSATIAQRSPVIVLSLQNVSDTALKIADNDKHCGFYLQSLGDTGRNFSSADKSCSPYVLREADIINLEPGEVYRVELNMGQPRWYVLERGAIGSSAMVVNAANERFRLVYQTPLLLPGMESPALWQGRLVSPAFSVRGRVD</sequence>
<evidence type="ECO:0000313" key="1">
    <source>
        <dbReference type="EMBL" id="MEX1669010.1"/>
    </source>
</evidence>
<dbReference type="InterPro" id="IPR025833">
    <property type="entry name" value="GDYXXLXY"/>
</dbReference>
<proteinExistence type="predicted"/>
<dbReference type="EMBL" id="JBFRYA010000006">
    <property type="protein sequence ID" value="MEX1669010.1"/>
    <property type="molecule type" value="Genomic_DNA"/>
</dbReference>
<name>A0ABV3U5L7_9GAMM</name>
<gene>
    <name evidence="1" type="ORF">AB4876_08795</name>
</gene>
<organism evidence="1 2">
    <name type="scientific">Zhongshania guokunii</name>
    <dbReference type="NCBI Taxonomy" id="641783"/>
    <lineage>
        <taxon>Bacteria</taxon>
        <taxon>Pseudomonadati</taxon>
        <taxon>Pseudomonadota</taxon>
        <taxon>Gammaproteobacteria</taxon>
        <taxon>Cellvibrionales</taxon>
        <taxon>Spongiibacteraceae</taxon>
        <taxon>Zhongshania</taxon>
    </lineage>
</organism>
<dbReference type="Pfam" id="PF14345">
    <property type="entry name" value="GDYXXLXY"/>
    <property type="match status" value="1"/>
</dbReference>
<dbReference type="Proteomes" id="UP001557485">
    <property type="component" value="Unassembled WGS sequence"/>
</dbReference>
<dbReference type="RefSeq" id="WP_368381275.1">
    <property type="nucleotide sequence ID" value="NZ_JBFRYA010000006.1"/>
</dbReference>
<reference evidence="1 2" key="1">
    <citation type="journal article" date="2011" name="Int. J. Syst. Evol. Microbiol.">
        <title>Zhongshania antarctica gen. nov., sp. nov. and Zhongshania guokunii sp. nov., gammaproteobacteria respectively isolated from coastal attached (fast) ice and surface seawater of the Antarctic.</title>
        <authorList>
            <person name="Li H.J."/>
            <person name="Zhang X.Y."/>
            <person name="Chen C.X."/>
            <person name="Zhang Y.J."/>
            <person name="Gao Z.M."/>
            <person name="Yu Y."/>
            <person name="Chen X.L."/>
            <person name="Chen B."/>
            <person name="Zhang Y.Z."/>
        </authorList>
    </citation>
    <scope>NUCLEOTIDE SEQUENCE [LARGE SCALE GENOMIC DNA]</scope>
    <source>
        <strain evidence="1 2">ZS6-22T</strain>
    </source>
</reference>